<dbReference type="EMBL" id="PXYW01000008">
    <property type="protein sequence ID" value="PSR34461.1"/>
    <property type="molecule type" value="Genomic_DNA"/>
</dbReference>
<evidence type="ECO:0000313" key="2">
    <source>
        <dbReference type="EMBL" id="PSR34461.1"/>
    </source>
</evidence>
<dbReference type="SUPFAM" id="SSF52540">
    <property type="entry name" value="P-loop containing nucleoside triphosphate hydrolases"/>
    <property type="match status" value="1"/>
</dbReference>
<evidence type="ECO:0000313" key="3">
    <source>
        <dbReference type="Proteomes" id="UP000242972"/>
    </source>
</evidence>
<gene>
    <name evidence="2" type="ORF">C7B46_04815</name>
</gene>
<dbReference type="Proteomes" id="UP000242972">
    <property type="component" value="Unassembled WGS sequence"/>
</dbReference>
<dbReference type="PANTHER" id="PTHR34301:SF8">
    <property type="entry name" value="ATPASE DOMAIN-CONTAINING PROTEIN"/>
    <property type="match status" value="1"/>
</dbReference>
<organism evidence="2 3">
    <name type="scientific">Sulfobacillus benefaciens</name>
    <dbReference type="NCBI Taxonomy" id="453960"/>
    <lineage>
        <taxon>Bacteria</taxon>
        <taxon>Bacillati</taxon>
        <taxon>Bacillota</taxon>
        <taxon>Clostridia</taxon>
        <taxon>Eubacteriales</taxon>
        <taxon>Clostridiales Family XVII. Incertae Sedis</taxon>
        <taxon>Sulfobacillus</taxon>
    </lineage>
</organism>
<dbReference type="Pfam" id="PF01637">
    <property type="entry name" value="ATPase_2"/>
    <property type="match status" value="1"/>
</dbReference>
<dbReference type="Gene3D" id="3.40.50.300">
    <property type="entry name" value="P-loop containing nucleotide triphosphate hydrolases"/>
    <property type="match status" value="1"/>
</dbReference>
<feature type="domain" description="AAA+ ATPase" evidence="1">
    <location>
        <begin position="35"/>
        <end position="223"/>
    </location>
</feature>
<evidence type="ECO:0000259" key="1">
    <source>
        <dbReference type="SMART" id="SM00382"/>
    </source>
</evidence>
<comment type="caution">
    <text evidence="2">The sequence shown here is derived from an EMBL/GenBank/DDBJ whole genome shotgun (WGS) entry which is preliminary data.</text>
</comment>
<accession>A0A2T2XIX2</accession>
<sequence length="371" mass="41934">MIKVNRYFPVGGPVSEDDLIDRELFLEGLTRRLSDGQNILLAGPRRIGKTSLALEVLRRLHREGYDVALVDMFGITSVRELTEHLANALLENRTGVQRTVEKLRDMVRAAHTEVRVSVQGIELGLSFARRQGSEMDLLEEALAITDKLIRASNTRVILVFDEFQELSRVDVNLPKILRSHLQQKPHISCLFLGSKPTLLAQLFSQGNEAFFRYAVSLPVPEIPPDAWSDYLVRKFSERGISITPAEVGVLLKLTGGHPQDTMLVASEIYYALIEMESQVVSLTVLEIAYQRALESLMRAFEELWGSLSEHQGAQQLIKKVAHGERPYGQNASPARVGRILTYAMNRGILIKVGRGQYEFFEPMFRDYVMRL</sequence>
<protein>
    <submittedName>
        <fullName evidence="2">ATPase</fullName>
    </submittedName>
</protein>
<dbReference type="InterPro" id="IPR011579">
    <property type="entry name" value="ATPase_dom"/>
</dbReference>
<dbReference type="GO" id="GO:0005524">
    <property type="term" value="F:ATP binding"/>
    <property type="evidence" value="ECO:0007669"/>
    <property type="project" value="InterPro"/>
</dbReference>
<dbReference type="InterPro" id="IPR027417">
    <property type="entry name" value="P-loop_NTPase"/>
</dbReference>
<dbReference type="InterPro" id="IPR003593">
    <property type="entry name" value="AAA+_ATPase"/>
</dbReference>
<reference evidence="2 3" key="1">
    <citation type="journal article" date="2014" name="BMC Genomics">
        <title>Comparison of environmental and isolate Sulfobacillus genomes reveals diverse carbon, sulfur, nitrogen, and hydrogen metabolisms.</title>
        <authorList>
            <person name="Justice N.B."/>
            <person name="Norman A."/>
            <person name="Brown C.T."/>
            <person name="Singh A."/>
            <person name="Thomas B.C."/>
            <person name="Banfield J.F."/>
        </authorList>
    </citation>
    <scope>NUCLEOTIDE SEQUENCE [LARGE SCALE GENOMIC DNA]</scope>
    <source>
        <strain evidence="2">AMDSBA4</strain>
    </source>
</reference>
<proteinExistence type="predicted"/>
<name>A0A2T2XIX2_9FIRM</name>
<dbReference type="PANTHER" id="PTHR34301">
    <property type="entry name" value="DNA-BINDING PROTEIN-RELATED"/>
    <property type="match status" value="1"/>
</dbReference>
<dbReference type="AlphaFoldDB" id="A0A2T2XIX2"/>
<dbReference type="SMART" id="SM00382">
    <property type="entry name" value="AAA"/>
    <property type="match status" value="1"/>
</dbReference>